<dbReference type="Pfam" id="PF00892">
    <property type="entry name" value="EamA"/>
    <property type="match status" value="1"/>
</dbReference>
<evidence type="ECO:0000256" key="5">
    <source>
        <dbReference type="SAM" id="MobiDB-lite"/>
    </source>
</evidence>
<feature type="domain" description="EamA" evidence="7">
    <location>
        <begin position="190"/>
        <end position="325"/>
    </location>
</feature>
<dbReference type="AlphaFoldDB" id="A0A286REE0"/>
<evidence type="ECO:0000256" key="1">
    <source>
        <dbReference type="ARBA" id="ARBA00004141"/>
    </source>
</evidence>
<reference evidence="8 9" key="1">
    <citation type="journal article" name="Front. Microbiol.">
        <title>Sugar Metabolism of the First Thermophilic Planctomycete Thermogutta terrifontis: Comparative Genomic and Transcriptomic Approaches.</title>
        <authorList>
            <person name="Elcheninov A.G."/>
            <person name="Menzel P."/>
            <person name="Gudbergsdottir S.R."/>
            <person name="Slesarev A.I."/>
            <person name="Kadnikov V.V."/>
            <person name="Krogh A."/>
            <person name="Bonch-Osmolovskaya E.A."/>
            <person name="Peng X."/>
            <person name="Kublanov I.V."/>
        </authorList>
    </citation>
    <scope>NUCLEOTIDE SEQUENCE [LARGE SCALE GENOMIC DNA]</scope>
    <source>
        <strain evidence="8 9">R1</strain>
    </source>
</reference>
<accession>A0A286REE0</accession>
<dbReference type="InterPro" id="IPR000620">
    <property type="entry name" value="EamA_dom"/>
</dbReference>
<sequence length="327" mass="34606">MLTNMTATSELPTLETAPARHTQPSAGQFWGPALCLLAAMLYTGTNMALRRLAEPGQAANYTFVLFVKETMTVLCVGPWLFAQVLRGRITLPRPAHFWQVVGAGVLTQTIANLGLLWAFGIVGIAIAVPLSLAMSLITAAWMGKFWLGEAVSPRLFAAMVLLIVGIILLHGGADTLEGVASSSSSIALAAVLMSCVAGFIYGLLTVVIRNVTTGGTSGWFVLVLVTGAATITLGPYTFYVHGLEVIQSCSAEQWLWMIVSGILNLVAFWALTKGLQRTPVAQANLLTSSQAVMATIAGWIVFSELFNLQVAVGIALALAAIVLSTLR</sequence>
<evidence type="ECO:0000256" key="3">
    <source>
        <dbReference type="ARBA" id="ARBA00022989"/>
    </source>
</evidence>
<feature type="transmembrane region" description="Helical" evidence="6">
    <location>
        <begin position="253"/>
        <end position="271"/>
    </location>
</feature>
<keyword evidence="3 6" id="KW-1133">Transmembrane helix</keyword>
<evidence type="ECO:0000259" key="7">
    <source>
        <dbReference type="Pfam" id="PF00892"/>
    </source>
</evidence>
<feature type="transmembrane region" description="Helical" evidence="6">
    <location>
        <begin position="308"/>
        <end position="326"/>
    </location>
</feature>
<dbReference type="Proteomes" id="UP000215086">
    <property type="component" value="Chromosome"/>
</dbReference>
<feature type="transmembrane region" description="Helical" evidence="6">
    <location>
        <begin position="155"/>
        <end position="173"/>
    </location>
</feature>
<feature type="transmembrane region" description="Helical" evidence="6">
    <location>
        <begin position="115"/>
        <end position="143"/>
    </location>
</feature>
<evidence type="ECO:0000313" key="8">
    <source>
        <dbReference type="EMBL" id="ASV74335.1"/>
    </source>
</evidence>
<proteinExistence type="predicted"/>
<feature type="transmembrane region" description="Helical" evidence="6">
    <location>
        <begin position="61"/>
        <end position="81"/>
    </location>
</feature>
<dbReference type="PANTHER" id="PTHR22911:SF6">
    <property type="entry name" value="SOLUTE CARRIER FAMILY 35 MEMBER G1"/>
    <property type="match status" value="1"/>
</dbReference>
<dbReference type="GO" id="GO:0016020">
    <property type="term" value="C:membrane"/>
    <property type="evidence" value="ECO:0007669"/>
    <property type="project" value="UniProtKB-SubCell"/>
</dbReference>
<evidence type="ECO:0000256" key="4">
    <source>
        <dbReference type="ARBA" id="ARBA00023136"/>
    </source>
</evidence>
<name>A0A286REE0_9BACT</name>
<evidence type="ECO:0000256" key="6">
    <source>
        <dbReference type="SAM" id="Phobius"/>
    </source>
</evidence>
<evidence type="ECO:0000313" key="9">
    <source>
        <dbReference type="Proteomes" id="UP000215086"/>
    </source>
</evidence>
<organism evidence="8 9">
    <name type="scientific">Thermogutta terrifontis</name>
    <dbReference type="NCBI Taxonomy" id="1331910"/>
    <lineage>
        <taxon>Bacteria</taxon>
        <taxon>Pseudomonadati</taxon>
        <taxon>Planctomycetota</taxon>
        <taxon>Planctomycetia</taxon>
        <taxon>Pirellulales</taxon>
        <taxon>Thermoguttaceae</taxon>
        <taxon>Thermogutta</taxon>
    </lineage>
</organism>
<dbReference type="Gene3D" id="1.10.3730.20">
    <property type="match status" value="1"/>
</dbReference>
<dbReference type="PANTHER" id="PTHR22911">
    <property type="entry name" value="ACYL-MALONYL CONDENSING ENZYME-RELATED"/>
    <property type="match status" value="1"/>
</dbReference>
<feature type="transmembrane region" description="Helical" evidence="6">
    <location>
        <begin position="29"/>
        <end position="49"/>
    </location>
</feature>
<keyword evidence="4 6" id="KW-0472">Membrane</keyword>
<protein>
    <recommendedName>
        <fullName evidence="7">EamA domain-containing protein</fullName>
    </recommendedName>
</protein>
<feature type="transmembrane region" description="Helical" evidence="6">
    <location>
        <begin position="219"/>
        <end position="241"/>
    </location>
</feature>
<feature type="transmembrane region" description="Helical" evidence="6">
    <location>
        <begin position="185"/>
        <end position="207"/>
    </location>
</feature>
<dbReference type="SUPFAM" id="SSF103481">
    <property type="entry name" value="Multidrug resistance efflux transporter EmrE"/>
    <property type="match status" value="2"/>
</dbReference>
<feature type="region of interest" description="Disordered" evidence="5">
    <location>
        <begin position="1"/>
        <end position="21"/>
    </location>
</feature>
<gene>
    <name evidence="8" type="ORF">THTE_1733</name>
</gene>
<dbReference type="InterPro" id="IPR037185">
    <property type="entry name" value="EmrE-like"/>
</dbReference>
<dbReference type="KEGG" id="ttf:THTE_1733"/>
<evidence type="ECO:0000256" key="2">
    <source>
        <dbReference type="ARBA" id="ARBA00022692"/>
    </source>
</evidence>
<keyword evidence="9" id="KW-1185">Reference proteome</keyword>
<keyword evidence="2 6" id="KW-0812">Transmembrane</keyword>
<dbReference type="EMBL" id="CP018477">
    <property type="protein sequence ID" value="ASV74335.1"/>
    <property type="molecule type" value="Genomic_DNA"/>
</dbReference>
<feature type="compositionally biased region" description="Polar residues" evidence="5">
    <location>
        <begin position="1"/>
        <end position="11"/>
    </location>
</feature>
<comment type="subcellular location">
    <subcellularLocation>
        <location evidence="1">Membrane</location>
        <topology evidence="1">Multi-pass membrane protein</topology>
    </subcellularLocation>
</comment>